<proteinExistence type="predicted"/>
<name>A0A841TT68_9BACL</name>
<reference evidence="3 4" key="1">
    <citation type="submission" date="2020-08" db="EMBL/GenBank/DDBJ databases">
        <title>Cohnella phylogeny.</title>
        <authorList>
            <person name="Dunlap C."/>
        </authorList>
    </citation>
    <scope>NUCLEOTIDE SEQUENCE [LARGE SCALE GENOMIC DNA]</scope>
    <source>
        <strain evidence="3 4">DSM 25239</strain>
    </source>
</reference>
<feature type="transmembrane region" description="Helical" evidence="1">
    <location>
        <begin position="93"/>
        <end position="112"/>
    </location>
</feature>
<comment type="caution">
    <text evidence="3">The sequence shown here is derived from an EMBL/GenBank/DDBJ whole genome shotgun (WGS) entry which is preliminary data.</text>
</comment>
<organism evidence="3 4">
    <name type="scientific">Cohnella xylanilytica</name>
    <dbReference type="NCBI Taxonomy" id="557555"/>
    <lineage>
        <taxon>Bacteria</taxon>
        <taxon>Bacillati</taxon>
        <taxon>Bacillota</taxon>
        <taxon>Bacilli</taxon>
        <taxon>Bacillales</taxon>
        <taxon>Paenibacillaceae</taxon>
        <taxon>Cohnella</taxon>
    </lineage>
</organism>
<dbReference type="InterPro" id="IPR018639">
    <property type="entry name" value="DUF2062"/>
</dbReference>
<feature type="transmembrane region" description="Helical" evidence="1">
    <location>
        <begin position="50"/>
        <end position="73"/>
    </location>
</feature>
<evidence type="ECO:0000313" key="3">
    <source>
        <dbReference type="EMBL" id="MBB6691657.1"/>
    </source>
</evidence>
<evidence type="ECO:0000259" key="2">
    <source>
        <dbReference type="Pfam" id="PF09835"/>
    </source>
</evidence>
<gene>
    <name evidence="3" type="ORF">H7B90_09615</name>
</gene>
<evidence type="ECO:0000313" key="4">
    <source>
        <dbReference type="Proteomes" id="UP000553776"/>
    </source>
</evidence>
<dbReference type="EMBL" id="JACJVR010000032">
    <property type="protein sequence ID" value="MBB6691657.1"/>
    <property type="molecule type" value="Genomic_DNA"/>
</dbReference>
<dbReference type="Pfam" id="PF09835">
    <property type="entry name" value="DUF2062"/>
    <property type="match status" value="1"/>
</dbReference>
<keyword evidence="4" id="KW-1185">Reference proteome</keyword>
<dbReference type="Proteomes" id="UP000553776">
    <property type="component" value="Unassembled WGS sequence"/>
</dbReference>
<feature type="transmembrane region" description="Helical" evidence="1">
    <location>
        <begin position="118"/>
        <end position="141"/>
    </location>
</feature>
<sequence>MNTIRKIPRWLKFQYVKLLRAKGGASVVAMGFAVGLFVEMFNLPTYGTSFLLIFPLNFILRGSFAAALVGFLFGKMIYIPMSFLNAKMAGTVLPKNFAIQISFLPEWINHILLLNLKLIVGGIIDGAILGLLFYFPIRYSVEAFKRKRREKRRLNRARVEANTVLE</sequence>
<feature type="transmembrane region" description="Helical" evidence="1">
    <location>
        <begin position="21"/>
        <end position="38"/>
    </location>
</feature>
<keyword evidence="1" id="KW-0812">Transmembrane</keyword>
<keyword evidence="1" id="KW-1133">Transmembrane helix</keyword>
<evidence type="ECO:0000256" key="1">
    <source>
        <dbReference type="SAM" id="Phobius"/>
    </source>
</evidence>
<feature type="domain" description="DUF2062" evidence="2">
    <location>
        <begin position="9"/>
        <end position="149"/>
    </location>
</feature>
<accession>A0A841TT68</accession>
<dbReference type="AlphaFoldDB" id="A0A841TT68"/>
<protein>
    <submittedName>
        <fullName evidence="3">DUF2062 domain-containing protein</fullName>
    </submittedName>
</protein>
<keyword evidence="1" id="KW-0472">Membrane</keyword>
<dbReference type="RefSeq" id="WP_185135650.1">
    <property type="nucleotide sequence ID" value="NZ_BORM01000019.1"/>
</dbReference>